<dbReference type="GO" id="GO:0008881">
    <property type="term" value="F:glutamate racemase activity"/>
    <property type="evidence" value="ECO:0007669"/>
    <property type="project" value="UniProtKB-UniRule"/>
</dbReference>
<keyword evidence="9" id="KW-1185">Reference proteome</keyword>
<evidence type="ECO:0000313" key="9">
    <source>
        <dbReference type="Proteomes" id="UP000484164"/>
    </source>
</evidence>
<evidence type="ECO:0000256" key="7">
    <source>
        <dbReference type="HAMAP-Rule" id="MF_00258"/>
    </source>
</evidence>
<dbReference type="InterPro" id="IPR015942">
    <property type="entry name" value="Asp/Glu/hydantoin_racemase"/>
</dbReference>
<dbReference type="Proteomes" id="UP000484164">
    <property type="component" value="Unassembled WGS sequence"/>
</dbReference>
<dbReference type="InterPro" id="IPR018187">
    <property type="entry name" value="Asp/Glu_racemase_AS_1"/>
</dbReference>
<proteinExistence type="inferred from homology"/>
<comment type="pathway">
    <text evidence="7">Cell wall biogenesis; peptidoglycan biosynthesis.</text>
</comment>
<evidence type="ECO:0000256" key="3">
    <source>
        <dbReference type="ARBA" id="ARBA00022960"/>
    </source>
</evidence>
<keyword evidence="3 7" id="KW-0133">Cell shape</keyword>
<dbReference type="PROSITE" id="PS00923">
    <property type="entry name" value="ASP_GLU_RACEMASE_1"/>
    <property type="match status" value="1"/>
</dbReference>
<comment type="similarity">
    <text evidence="7">Belongs to the aspartate/glutamate racemases family.</text>
</comment>
<dbReference type="GO" id="GO:0009252">
    <property type="term" value="P:peptidoglycan biosynthetic process"/>
    <property type="evidence" value="ECO:0007669"/>
    <property type="project" value="UniProtKB-UniRule"/>
</dbReference>
<keyword evidence="4 7" id="KW-0573">Peptidoglycan synthesis</keyword>
<dbReference type="InterPro" id="IPR001920">
    <property type="entry name" value="Asp/Glu_race"/>
</dbReference>
<comment type="catalytic activity">
    <reaction evidence="1 7">
        <text>L-glutamate = D-glutamate</text>
        <dbReference type="Rhea" id="RHEA:12813"/>
        <dbReference type="ChEBI" id="CHEBI:29985"/>
        <dbReference type="ChEBI" id="CHEBI:29986"/>
        <dbReference type="EC" id="5.1.1.3"/>
    </reaction>
</comment>
<evidence type="ECO:0000256" key="1">
    <source>
        <dbReference type="ARBA" id="ARBA00001602"/>
    </source>
</evidence>
<dbReference type="NCBIfam" id="TIGR00067">
    <property type="entry name" value="glut_race"/>
    <property type="match status" value="1"/>
</dbReference>
<dbReference type="EMBL" id="WBVQ01000003">
    <property type="protein sequence ID" value="KAB2815278.1"/>
    <property type="molecule type" value="Genomic_DNA"/>
</dbReference>
<dbReference type="SUPFAM" id="SSF53681">
    <property type="entry name" value="Aspartate/glutamate racemase"/>
    <property type="match status" value="2"/>
</dbReference>
<reference evidence="8 9" key="1">
    <citation type="submission" date="2019-10" db="EMBL/GenBank/DDBJ databases">
        <title>Genome sequence of Phaeocystidibacter marisrubri JCM30614 (type strain).</title>
        <authorList>
            <person name="Bowman J.P."/>
        </authorList>
    </citation>
    <scope>NUCLEOTIDE SEQUENCE [LARGE SCALE GENOMIC DNA]</scope>
    <source>
        <strain evidence="8 9">JCM 30614</strain>
    </source>
</reference>
<sequence>MHHFLVQLAIRYLSQVKQPIGIFDSGVGGLTVTRAIRQLLPNEDLLYFGDTAHLPYGEKSPEAIRSYSRGIVQFLLEHKAKAIVIACNSASSVATDMLIEMVGDRIPIINVIDPIVQSIPLESKHVGIIGTRATISSGVYQEKIADQFPQKSISALATPLLVPIIEEGLEETVISENAAVHYLSLPEMKEIDTLIPGCTHYPLLTKLFSQILGEDVAILNTPQIVALNTQQRLGDLNLLEKGTKPGIAKFYVSDYTPTFERIAKHFFGADISLSELDIWK</sequence>
<dbReference type="Pfam" id="PF01177">
    <property type="entry name" value="Asp_Glu_race"/>
    <property type="match status" value="1"/>
</dbReference>
<protein>
    <recommendedName>
        <fullName evidence="2 7">Glutamate racemase</fullName>
        <ecNumber evidence="2 7">5.1.1.3</ecNumber>
    </recommendedName>
</protein>
<feature type="binding site" evidence="7">
    <location>
        <begin position="88"/>
        <end position="89"/>
    </location>
    <ligand>
        <name>substrate</name>
    </ligand>
</feature>
<keyword evidence="6 7" id="KW-0961">Cell wall biogenesis/degradation</keyword>
<feature type="binding site" evidence="7">
    <location>
        <begin position="24"/>
        <end position="25"/>
    </location>
    <ligand>
        <name>substrate</name>
    </ligand>
</feature>
<feature type="binding site" evidence="7">
    <location>
        <begin position="199"/>
        <end position="200"/>
    </location>
    <ligand>
        <name>substrate</name>
    </ligand>
</feature>
<dbReference type="PANTHER" id="PTHR21198">
    <property type="entry name" value="GLUTAMATE RACEMASE"/>
    <property type="match status" value="1"/>
</dbReference>
<dbReference type="UniPathway" id="UPA00219"/>
<evidence type="ECO:0000313" key="8">
    <source>
        <dbReference type="EMBL" id="KAB2815278.1"/>
    </source>
</evidence>
<feature type="active site" description="Proton donor/acceptor" evidence="7">
    <location>
        <position position="87"/>
    </location>
</feature>
<comment type="caution">
    <text evidence="8">The sequence shown here is derived from an EMBL/GenBank/DDBJ whole genome shotgun (WGS) entry which is preliminary data.</text>
</comment>
<dbReference type="Gene3D" id="3.40.50.1860">
    <property type="match status" value="2"/>
</dbReference>
<evidence type="ECO:0000256" key="2">
    <source>
        <dbReference type="ARBA" id="ARBA00013090"/>
    </source>
</evidence>
<dbReference type="GO" id="GO:0008360">
    <property type="term" value="P:regulation of cell shape"/>
    <property type="evidence" value="ECO:0007669"/>
    <property type="project" value="UniProtKB-KW"/>
</dbReference>
<dbReference type="EC" id="5.1.1.3" evidence="2 7"/>
<accession>A0A6L3ZDH2</accession>
<evidence type="ECO:0000256" key="5">
    <source>
        <dbReference type="ARBA" id="ARBA00023235"/>
    </source>
</evidence>
<gene>
    <name evidence="7 8" type="primary">murI</name>
    <name evidence="8" type="ORF">F8C82_14395</name>
</gene>
<evidence type="ECO:0000256" key="4">
    <source>
        <dbReference type="ARBA" id="ARBA00022984"/>
    </source>
</evidence>
<dbReference type="PROSITE" id="PS00924">
    <property type="entry name" value="ASP_GLU_RACEMASE_2"/>
    <property type="match status" value="1"/>
</dbReference>
<name>A0A6L3ZDH2_9FLAO</name>
<feature type="active site" description="Proton donor/acceptor" evidence="7">
    <location>
        <position position="198"/>
    </location>
</feature>
<dbReference type="InterPro" id="IPR033134">
    <property type="entry name" value="Asp/Glu_racemase_AS_2"/>
</dbReference>
<evidence type="ECO:0000256" key="6">
    <source>
        <dbReference type="ARBA" id="ARBA00023316"/>
    </source>
</evidence>
<dbReference type="AlphaFoldDB" id="A0A6L3ZDH2"/>
<dbReference type="HAMAP" id="MF_00258">
    <property type="entry name" value="Glu_racemase"/>
    <property type="match status" value="1"/>
</dbReference>
<keyword evidence="5 7" id="KW-0413">Isomerase</keyword>
<comment type="function">
    <text evidence="7">Provides the (R)-glutamate required for cell wall biosynthesis.</text>
</comment>
<organism evidence="8 9">
    <name type="scientific">Phaeocystidibacter marisrubri</name>
    <dbReference type="NCBI Taxonomy" id="1577780"/>
    <lineage>
        <taxon>Bacteria</taxon>
        <taxon>Pseudomonadati</taxon>
        <taxon>Bacteroidota</taxon>
        <taxon>Flavobacteriia</taxon>
        <taxon>Flavobacteriales</taxon>
        <taxon>Phaeocystidibacteraceae</taxon>
        <taxon>Phaeocystidibacter</taxon>
    </lineage>
</organism>
<dbReference type="OrthoDB" id="9801055at2"/>
<dbReference type="GO" id="GO:0071555">
    <property type="term" value="P:cell wall organization"/>
    <property type="evidence" value="ECO:0007669"/>
    <property type="project" value="UniProtKB-KW"/>
</dbReference>
<feature type="binding site" evidence="7">
    <location>
        <begin position="56"/>
        <end position="57"/>
    </location>
    <ligand>
        <name>substrate</name>
    </ligand>
</feature>
<dbReference type="PANTHER" id="PTHR21198:SF2">
    <property type="entry name" value="GLUTAMATE RACEMASE"/>
    <property type="match status" value="1"/>
</dbReference>
<dbReference type="InterPro" id="IPR004391">
    <property type="entry name" value="Glu_race"/>
</dbReference>